<keyword evidence="6 7" id="KW-0961">Cell wall biogenesis/degradation</keyword>
<gene>
    <name evidence="7 8" type="primary">mltG</name>
    <name evidence="8" type="ORF">ACFOW7_03155</name>
</gene>
<feature type="site" description="Important for catalytic activity" evidence="7">
    <location>
        <position position="223"/>
    </location>
</feature>
<evidence type="ECO:0000256" key="2">
    <source>
        <dbReference type="ARBA" id="ARBA00022692"/>
    </source>
</evidence>
<proteinExistence type="inferred from homology"/>
<accession>A0ABV8MMQ2</accession>
<dbReference type="CDD" id="cd08010">
    <property type="entry name" value="MltG_like"/>
    <property type="match status" value="1"/>
</dbReference>
<keyword evidence="9" id="KW-1185">Reference proteome</keyword>
<keyword evidence="1 7" id="KW-1003">Cell membrane</keyword>
<keyword evidence="2 7" id="KW-0812">Transmembrane</keyword>
<evidence type="ECO:0000256" key="6">
    <source>
        <dbReference type="ARBA" id="ARBA00023316"/>
    </source>
</evidence>
<sequence length="340" mass="36941">MSKSSVGLAGRLAAITLTLILLVLVASAAYVYRYISTPLPLGAQPHSFTLEPGTTMRGAANQLAAQGLVEQPWLLIWIARATGQDSRIKAGSYEFTAPLTVLGLLDKLSDGDVSSATLMVVEGWNWRQVRAALARHPHLKHDSAALDDAALMAAIGAGETSPEGMFFPDTYHFAKGSSDLKVLSRAYQAMQKQLAVAWEARAADLPLKTPYEALILASMIEKETGKPTDRGMIASVFVNRLRIGMRLQTDPSVIYGLGERFDGNLRRVDLETDTPYNTYTRSGLTPTPIAMPGREALLAAVNPASSKWLYFVAKGDGTSHFSETLEQHNQAVRRYQLGAH</sequence>
<evidence type="ECO:0000256" key="7">
    <source>
        <dbReference type="HAMAP-Rule" id="MF_02065"/>
    </source>
</evidence>
<dbReference type="Pfam" id="PF02618">
    <property type="entry name" value="YceG"/>
    <property type="match status" value="1"/>
</dbReference>
<evidence type="ECO:0000256" key="3">
    <source>
        <dbReference type="ARBA" id="ARBA00022989"/>
    </source>
</evidence>
<keyword evidence="7" id="KW-0997">Cell inner membrane</keyword>
<comment type="caution">
    <text evidence="8">The sequence shown here is derived from an EMBL/GenBank/DDBJ whole genome shotgun (WGS) entry which is preliminary data.</text>
</comment>
<protein>
    <recommendedName>
        <fullName evidence="7">Endolytic murein transglycosylase</fullName>
        <ecNumber evidence="7">4.2.2.29</ecNumber>
    </recommendedName>
    <alternativeName>
        <fullName evidence="7">Peptidoglycan lytic transglycosylase</fullName>
    </alternativeName>
    <alternativeName>
        <fullName evidence="7">Peptidoglycan polymerization terminase</fullName>
    </alternativeName>
</protein>
<name>A0ABV8MMQ2_9NEIS</name>
<organism evidence="8 9">
    <name type="scientific">Chitinimonas lacunae</name>
    <dbReference type="NCBI Taxonomy" id="1963018"/>
    <lineage>
        <taxon>Bacteria</taxon>
        <taxon>Pseudomonadati</taxon>
        <taxon>Pseudomonadota</taxon>
        <taxon>Betaproteobacteria</taxon>
        <taxon>Neisseriales</taxon>
        <taxon>Chitinibacteraceae</taxon>
        <taxon>Chitinimonas</taxon>
    </lineage>
</organism>
<keyword evidence="5 7" id="KW-0456">Lyase</keyword>
<evidence type="ECO:0000313" key="8">
    <source>
        <dbReference type="EMBL" id="MFC4158351.1"/>
    </source>
</evidence>
<dbReference type="Proteomes" id="UP001595791">
    <property type="component" value="Unassembled WGS sequence"/>
</dbReference>
<comment type="catalytic activity">
    <reaction evidence="7">
        <text>a peptidoglycan chain = a peptidoglycan chain with N-acetyl-1,6-anhydromuramyl-[peptide] at the reducing end + a peptidoglycan chain with N-acetylglucosamine at the non-reducing end.</text>
        <dbReference type="EC" id="4.2.2.29"/>
    </reaction>
</comment>
<evidence type="ECO:0000256" key="1">
    <source>
        <dbReference type="ARBA" id="ARBA00022475"/>
    </source>
</evidence>
<comment type="function">
    <text evidence="7">Functions as a peptidoglycan terminase that cleaves nascent peptidoglycan strands endolytically to terminate their elongation.</text>
</comment>
<dbReference type="PANTHER" id="PTHR30518:SF2">
    <property type="entry name" value="ENDOLYTIC MUREIN TRANSGLYCOSYLASE"/>
    <property type="match status" value="1"/>
</dbReference>
<dbReference type="InterPro" id="IPR003770">
    <property type="entry name" value="MLTG-like"/>
</dbReference>
<dbReference type="HAMAP" id="MF_02065">
    <property type="entry name" value="MltG"/>
    <property type="match status" value="1"/>
</dbReference>
<dbReference type="PANTHER" id="PTHR30518">
    <property type="entry name" value="ENDOLYTIC MUREIN TRANSGLYCOSYLASE"/>
    <property type="match status" value="1"/>
</dbReference>
<evidence type="ECO:0000256" key="4">
    <source>
        <dbReference type="ARBA" id="ARBA00023136"/>
    </source>
</evidence>
<dbReference type="Gene3D" id="3.30.1490.480">
    <property type="entry name" value="Endolytic murein transglycosylase"/>
    <property type="match status" value="1"/>
</dbReference>
<comment type="similarity">
    <text evidence="7">Belongs to the transglycosylase MltG family.</text>
</comment>
<keyword evidence="4 7" id="KW-0472">Membrane</keyword>
<dbReference type="EC" id="4.2.2.29" evidence="7"/>
<reference evidence="9" key="1">
    <citation type="journal article" date="2019" name="Int. J. Syst. Evol. Microbiol.">
        <title>The Global Catalogue of Microorganisms (GCM) 10K type strain sequencing project: providing services to taxonomists for standard genome sequencing and annotation.</title>
        <authorList>
            <consortium name="The Broad Institute Genomics Platform"/>
            <consortium name="The Broad Institute Genome Sequencing Center for Infectious Disease"/>
            <person name="Wu L."/>
            <person name="Ma J."/>
        </authorList>
    </citation>
    <scope>NUCLEOTIDE SEQUENCE [LARGE SCALE GENOMIC DNA]</scope>
    <source>
        <strain evidence="9">LMG 29894</strain>
    </source>
</reference>
<dbReference type="Gene3D" id="3.30.160.60">
    <property type="entry name" value="Classic Zinc Finger"/>
    <property type="match status" value="1"/>
</dbReference>
<dbReference type="RefSeq" id="WP_378160927.1">
    <property type="nucleotide sequence ID" value="NZ_JBHSBU010000001.1"/>
</dbReference>
<evidence type="ECO:0000256" key="5">
    <source>
        <dbReference type="ARBA" id="ARBA00023239"/>
    </source>
</evidence>
<evidence type="ECO:0000313" key="9">
    <source>
        <dbReference type="Proteomes" id="UP001595791"/>
    </source>
</evidence>
<keyword evidence="3 7" id="KW-1133">Transmembrane helix</keyword>
<dbReference type="EMBL" id="JBHSBU010000001">
    <property type="protein sequence ID" value="MFC4158351.1"/>
    <property type="molecule type" value="Genomic_DNA"/>
</dbReference>
<dbReference type="NCBIfam" id="TIGR00247">
    <property type="entry name" value="endolytic transglycosylase MltG"/>
    <property type="match status" value="1"/>
</dbReference>